<sequence>MAAKSDEDKNGCVFLWKIENISHWWVEKESQCISPAFIADAIDGTKWTLWLYPNYDDNIHLYLHREEDCCGPNIVDVKYQLRILSQDDSSVNVLSESITGFQKDDFSDSIIASGETVFVAKREAFISEDTLTIQCMIWKKTPLNPGVKTKFKDDFIDFDLVLNEGLECGKTLNIDLVLLDKSVKYFSFKTCIIDSEGKKTDSETHEYFESDLKRGISATVLFVEKLLEDKHRNLPNDVLSLECEYVCSNGTVLYEVCGCGIISPKTTNVTIEKGNEHRVGKEKNEHSPALVIDMKSMYKDGIFSDMELRTSTQSFPVHKNILSARSPVFRRMFSNDMKEVNIGCVDITDLEDDTVCRMIQYIYTDSLEDLQLENAIKLYVAADKYEILSLRSRCSSFLRDNLCLNKACDILVVADLYHDEDMKTTVQDYMLIYDEVFCSQEWNLIMDTNLKLAAETMYRKFLPG</sequence>
<dbReference type="SMART" id="SM00225">
    <property type="entry name" value="BTB"/>
    <property type="match status" value="1"/>
</dbReference>
<evidence type="ECO:0000259" key="1">
    <source>
        <dbReference type="PROSITE" id="PS50097"/>
    </source>
</evidence>
<dbReference type="PROSITE" id="PS50097">
    <property type="entry name" value="BTB"/>
    <property type="match status" value="1"/>
</dbReference>
<dbReference type="SUPFAM" id="SSF54695">
    <property type="entry name" value="POZ domain"/>
    <property type="match status" value="1"/>
</dbReference>
<dbReference type="SUPFAM" id="SSF49599">
    <property type="entry name" value="TRAF domain-like"/>
    <property type="match status" value="1"/>
</dbReference>
<dbReference type="CDD" id="cd00121">
    <property type="entry name" value="MATH"/>
    <property type="match status" value="1"/>
</dbReference>
<evidence type="ECO:0000313" key="3">
    <source>
        <dbReference type="EMBL" id="KAF8787838.1"/>
    </source>
</evidence>
<dbReference type="Gene3D" id="3.30.710.10">
    <property type="entry name" value="Potassium Channel Kv1.1, Chain A"/>
    <property type="match status" value="1"/>
</dbReference>
<dbReference type="InterPro" id="IPR011333">
    <property type="entry name" value="SKP1/BTB/POZ_sf"/>
</dbReference>
<dbReference type="Gene3D" id="2.60.210.10">
    <property type="entry name" value="Apoptosis, Tumor Necrosis Factor Receptor Associated Protein 2, Chain A"/>
    <property type="match status" value="1"/>
</dbReference>
<proteinExistence type="predicted"/>
<dbReference type="Pfam" id="PF00651">
    <property type="entry name" value="BTB"/>
    <property type="match status" value="1"/>
</dbReference>
<dbReference type="Proteomes" id="UP000807504">
    <property type="component" value="Unassembled WGS sequence"/>
</dbReference>
<protein>
    <submittedName>
        <fullName evidence="3">TD and POZ domain-containing protein 4</fullName>
    </submittedName>
</protein>
<dbReference type="Pfam" id="PF22486">
    <property type="entry name" value="MATH_2"/>
    <property type="match status" value="1"/>
</dbReference>
<dbReference type="EMBL" id="JABXBU010000015">
    <property type="protein sequence ID" value="KAF8787838.1"/>
    <property type="molecule type" value="Genomic_DNA"/>
</dbReference>
<organism evidence="3 4">
    <name type="scientific">Argiope bruennichi</name>
    <name type="common">Wasp spider</name>
    <name type="synonym">Aranea bruennichi</name>
    <dbReference type="NCBI Taxonomy" id="94029"/>
    <lineage>
        <taxon>Eukaryota</taxon>
        <taxon>Metazoa</taxon>
        <taxon>Ecdysozoa</taxon>
        <taxon>Arthropoda</taxon>
        <taxon>Chelicerata</taxon>
        <taxon>Arachnida</taxon>
        <taxon>Araneae</taxon>
        <taxon>Araneomorphae</taxon>
        <taxon>Entelegynae</taxon>
        <taxon>Araneoidea</taxon>
        <taxon>Araneidae</taxon>
        <taxon>Argiope</taxon>
    </lineage>
</organism>
<evidence type="ECO:0000259" key="2">
    <source>
        <dbReference type="PROSITE" id="PS50144"/>
    </source>
</evidence>
<dbReference type="InterPro" id="IPR002083">
    <property type="entry name" value="MATH/TRAF_dom"/>
</dbReference>
<keyword evidence="4" id="KW-1185">Reference proteome</keyword>
<feature type="domain" description="BTB" evidence="1">
    <location>
        <begin position="304"/>
        <end position="371"/>
    </location>
</feature>
<accession>A0A8T0FC48</accession>
<evidence type="ECO:0000313" key="4">
    <source>
        <dbReference type="Proteomes" id="UP000807504"/>
    </source>
</evidence>
<reference evidence="3" key="1">
    <citation type="journal article" date="2020" name="bioRxiv">
        <title>Chromosome-level reference genome of the European wasp spider Argiope bruennichi: a resource for studies on range expansion and evolutionary adaptation.</title>
        <authorList>
            <person name="Sheffer M.M."/>
            <person name="Hoppe A."/>
            <person name="Krehenwinkel H."/>
            <person name="Uhl G."/>
            <person name="Kuss A.W."/>
            <person name="Jensen L."/>
            <person name="Jensen C."/>
            <person name="Gillespie R.G."/>
            <person name="Hoff K.J."/>
            <person name="Prost S."/>
        </authorList>
    </citation>
    <scope>NUCLEOTIDE SEQUENCE</scope>
</reference>
<dbReference type="InterPro" id="IPR000210">
    <property type="entry name" value="BTB/POZ_dom"/>
</dbReference>
<comment type="caution">
    <text evidence="3">The sequence shown here is derived from an EMBL/GenBank/DDBJ whole genome shotgun (WGS) entry which is preliminary data.</text>
</comment>
<dbReference type="GO" id="GO:0030163">
    <property type="term" value="P:protein catabolic process"/>
    <property type="evidence" value="ECO:0007669"/>
    <property type="project" value="UniProtKB-ARBA"/>
</dbReference>
<reference evidence="3" key="2">
    <citation type="submission" date="2020-06" db="EMBL/GenBank/DDBJ databases">
        <authorList>
            <person name="Sheffer M."/>
        </authorList>
    </citation>
    <scope>NUCLEOTIDE SEQUENCE</scope>
</reference>
<name>A0A8T0FC48_ARGBR</name>
<dbReference type="CDD" id="cd18186">
    <property type="entry name" value="BTB_POZ_ZBTB_KLHL-like"/>
    <property type="match status" value="1"/>
</dbReference>
<dbReference type="AlphaFoldDB" id="A0A8T0FC48"/>
<dbReference type="PANTHER" id="PTHR24413">
    <property type="entry name" value="SPECKLE-TYPE POZ PROTEIN"/>
    <property type="match status" value="1"/>
</dbReference>
<dbReference type="InterPro" id="IPR008974">
    <property type="entry name" value="TRAF-like"/>
</dbReference>
<feature type="domain" description="MATH" evidence="2">
    <location>
        <begin position="11"/>
        <end position="137"/>
    </location>
</feature>
<gene>
    <name evidence="3" type="ORF">HNY73_009398</name>
</gene>
<dbReference type="PROSITE" id="PS50144">
    <property type="entry name" value="MATH"/>
    <property type="match status" value="1"/>
</dbReference>